<keyword evidence="13" id="KW-0833">Ubl conjugation pathway</keyword>
<dbReference type="EMBL" id="CAJRST010041110">
    <property type="protein sequence ID" value="CAG6021569.1"/>
    <property type="molecule type" value="Genomic_DNA"/>
</dbReference>
<feature type="compositionally biased region" description="Basic and acidic residues" evidence="17">
    <location>
        <begin position="348"/>
        <end position="358"/>
    </location>
</feature>
<dbReference type="CDD" id="cd00022">
    <property type="entry name" value="BIR"/>
    <property type="match status" value="2"/>
</dbReference>
<reference evidence="19" key="1">
    <citation type="submission" date="2021-05" db="EMBL/GenBank/DDBJ databases">
        <authorList>
            <person name="Tigano A."/>
        </authorList>
    </citation>
    <scope>NUCLEOTIDE SEQUENCE</scope>
</reference>
<keyword evidence="15" id="KW-0832">Ubl conjugation</keyword>
<dbReference type="Pfam" id="PF21290">
    <property type="entry name" value="UBA_BIRC2-3"/>
    <property type="match status" value="1"/>
</dbReference>
<dbReference type="GO" id="GO:0005737">
    <property type="term" value="C:cytoplasm"/>
    <property type="evidence" value="ECO:0007669"/>
    <property type="project" value="UniProtKB-SubCell"/>
</dbReference>
<dbReference type="GO" id="GO:0004869">
    <property type="term" value="F:cysteine-type endopeptidase inhibitor activity"/>
    <property type="evidence" value="ECO:0007669"/>
    <property type="project" value="UniProtKB-KW"/>
</dbReference>
<dbReference type="SMART" id="SM00238">
    <property type="entry name" value="BIR"/>
    <property type="match status" value="2"/>
</dbReference>
<dbReference type="GO" id="GO:0061630">
    <property type="term" value="F:ubiquitin protein ligase activity"/>
    <property type="evidence" value="ECO:0007669"/>
    <property type="project" value="UniProtKB-EC"/>
</dbReference>
<dbReference type="FunFam" id="1.10.8.10:FF:000084">
    <property type="entry name" value="E3 ubiquitin-protein ligase XIAP"/>
    <property type="match status" value="1"/>
</dbReference>
<keyword evidence="5" id="KW-0963">Cytoplasm</keyword>
<dbReference type="InterPro" id="IPR050784">
    <property type="entry name" value="IAP"/>
</dbReference>
<evidence type="ECO:0000256" key="17">
    <source>
        <dbReference type="SAM" id="MobiDB-lite"/>
    </source>
</evidence>
<dbReference type="Pfam" id="PF00653">
    <property type="entry name" value="BIR"/>
    <property type="match status" value="2"/>
</dbReference>
<evidence type="ECO:0000256" key="16">
    <source>
        <dbReference type="PROSITE-ProRule" id="PRU00175"/>
    </source>
</evidence>
<dbReference type="Gene3D" id="1.10.1170.10">
    <property type="entry name" value="Inhibitor Of Apoptosis Protein (2mihbC-IAP-1), Chain A"/>
    <property type="match status" value="2"/>
</dbReference>
<keyword evidence="8" id="KW-0053">Apoptosis</keyword>
<evidence type="ECO:0000256" key="3">
    <source>
        <dbReference type="ARBA" id="ARBA00006672"/>
    </source>
</evidence>
<keyword evidence="6" id="KW-0808">Transferase</keyword>
<sequence length="443" mass="48885">MLCRPPTPDYIISAVVLHSPSVWAPLWTAKRMTATGHRWRGKPTCCSMMDDDRSALHILKEPQMRGEGDRLRTFQNWPADAPVISGDLAKAGFFFLGSRDKVQCFCCGGILRHWIRGDSPAAEHKRHFPTCSFILGQAVGNIPLQSGSSDSVDGQLISQLQRMTMDDQGTAGQAVYPEMEAEASRLTTFHNWPTDASAQPEALARAGFFYTGHGDNVKCFFCDGGLRNWEPGDDPWQEHAKWFPRCEFLIQSRGEEYISNIQDVHFHLGDSVGGSQTSTGRDIGSRNDVVGGLGASSAMLSPVVQTVLQMGFEAPLVESLVQSKYLLTGQYYTSVSDLVTDVLQAEEEDRHRGPDTTELRQGSSAGNVRTQTPVREKVKDSSPEELLRQLQEERTCKVCMDKLVSIVFIPCGHLVVCGDCAASLRHCPICRAVIRGSVRAFMS</sequence>
<feature type="compositionally biased region" description="Basic and acidic residues" evidence="17">
    <location>
        <begin position="374"/>
        <end position="383"/>
    </location>
</feature>
<evidence type="ECO:0000256" key="6">
    <source>
        <dbReference type="ARBA" id="ARBA00022679"/>
    </source>
</evidence>
<evidence type="ECO:0000259" key="18">
    <source>
        <dbReference type="PROSITE" id="PS50089"/>
    </source>
</evidence>
<gene>
    <name evidence="19" type="ORF">MMEN_LOCUS21772</name>
</gene>
<evidence type="ECO:0000256" key="11">
    <source>
        <dbReference type="ARBA" id="ARBA00022737"/>
    </source>
</evidence>
<keyword evidence="7" id="KW-0646">Protease inhibitor</keyword>
<dbReference type="PANTHER" id="PTHR10044:SF163">
    <property type="entry name" value="BACULOVIRAL IAP REPEAT-CONTAINING PROTEIN 7"/>
    <property type="match status" value="1"/>
</dbReference>
<evidence type="ECO:0000256" key="14">
    <source>
        <dbReference type="ARBA" id="ARBA00022833"/>
    </source>
</evidence>
<comment type="subcellular location">
    <subcellularLocation>
        <location evidence="2">Cytoplasm</location>
    </subcellularLocation>
</comment>
<evidence type="ECO:0000256" key="12">
    <source>
        <dbReference type="ARBA" id="ARBA00022771"/>
    </source>
</evidence>
<dbReference type="CDD" id="cd14396">
    <property type="entry name" value="UBA_XtBIRC7_like"/>
    <property type="match status" value="1"/>
</dbReference>
<proteinExistence type="inferred from homology"/>
<protein>
    <recommendedName>
        <fullName evidence="4">RING-type E3 ubiquitin transferase</fullName>
        <ecNumber evidence="4">2.3.2.27</ecNumber>
    </recommendedName>
</protein>
<comment type="catalytic activity">
    <reaction evidence="1">
        <text>S-ubiquitinyl-[E2 ubiquitin-conjugating enzyme]-L-cysteine + [acceptor protein]-L-lysine = [E2 ubiquitin-conjugating enzyme]-L-cysteine + N(6)-ubiquitinyl-[acceptor protein]-L-lysine.</text>
        <dbReference type="EC" id="2.3.2.27"/>
    </reaction>
</comment>
<evidence type="ECO:0000256" key="9">
    <source>
        <dbReference type="ARBA" id="ARBA00022704"/>
    </source>
</evidence>
<dbReference type="CDD" id="cd16713">
    <property type="entry name" value="RING-HC_BIRC2_3_7"/>
    <property type="match status" value="1"/>
</dbReference>
<keyword evidence="10" id="KW-0479">Metal-binding</keyword>
<organism evidence="19 20">
    <name type="scientific">Menidia menidia</name>
    <name type="common">Atlantic silverside</name>
    <dbReference type="NCBI Taxonomy" id="238744"/>
    <lineage>
        <taxon>Eukaryota</taxon>
        <taxon>Metazoa</taxon>
        <taxon>Chordata</taxon>
        <taxon>Craniata</taxon>
        <taxon>Vertebrata</taxon>
        <taxon>Euteleostomi</taxon>
        <taxon>Actinopterygii</taxon>
        <taxon>Neopterygii</taxon>
        <taxon>Teleostei</taxon>
        <taxon>Neoteleostei</taxon>
        <taxon>Acanthomorphata</taxon>
        <taxon>Ovalentaria</taxon>
        <taxon>Atherinomorphae</taxon>
        <taxon>Atheriniformes</taxon>
        <taxon>Atherinopsidae</taxon>
        <taxon>Menidiinae</taxon>
        <taxon>Menidia</taxon>
    </lineage>
</organism>
<evidence type="ECO:0000256" key="7">
    <source>
        <dbReference type="ARBA" id="ARBA00022690"/>
    </source>
</evidence>
<evidence type="ECO:0000256" key="1">
    <source>
        <dbReference type="ARBA" id="ARBA00000900"/>
    </source>
</evidence>
<dbReference type="SMART" id="SM00184">
    <property type="entry name" value="RING"/>
    <property type="match status" value="1"/>
</dbReference>
<evidence type="ECO:0000256" key="2">
    <source>
        <dbReference type="ARBA" id="ARBA00004496"/>
    </source>
</evidence>
<evidence type="ECO:0000256" key="10">
    <source>
        <dbReference type="ARBA" id="ARBA00022723"/>
    </source>
</evidence>
<dbReference type="SUPFAM" id="SSF57924">
    <property type="entry name" value="Inhibitor of apoptosis (IAP) repeat"/>
    <property type="match status" value="2"/>
</dbReference>
<evidence type="ECO:0000256" key="15">
    <source>
        <dbReference type="ARBA" id="ARBA00022843"/>
    </source>
</evidence>
<dbReference type="InterPro" id="IPR001841">
    <property type="entry name" value="Znf_RING"/>
</dbReference>
<evidence type="ECO:0000256" key="5">
    <source>
        <dbReference type="ARBA" id="ARBA00022490"/>
    </source>
</evidence>
<keyword evidence="11" id="KW-0677">Repeat</keyword>
<dbReference type="GO" id="GO:0031398">
    <property type="term" value="P:positive regulation of protein ubiquitination"/>
    <property type="evidence" value="ECO:0007669"/>
    <property type="project" value="TreeGrafter"/>
</dbReference>
<name>A0A8S4C353_9TELE</name>
<dbReference type="PROSITE" id="PS50089">
    <property type="entry name" value="ZF_RING_2"/>
    <property type="match status" value="1"/>
</dbReference>
<dbReference type="Pfam" id="PF13920">
    <property type="entry name" value="zf-C3HC4_3"/>
    <property type="match status" value="1"/>
</dbReference>
<accession>A0A8S4C353</accession>
<dbReference type="Gene3D" id="3.30.40.10">
    <property type="entry name" value="Zinc/RING finger domain, C3HC4 (zinc finger)"/>
    <property type="match status" value="1"/>
</dbReference>
<dbReference type="GO" id="GO:0043066">
    <property type="term" value="P:negative regulation of apoptotic process"/>
    <property type="evidence" value="ECO:0007669"/>
    <property type="project" value="TreeGrafter"/>
</dbReference>
<dbReference type="GO" id="GO:0043027">
    <property type="term" value="F:cysteine-type endopeptidase inhibitor activity involved in apoptotic process"/>
    <property type="evidence" value="ECO:0007669"/>
    <property type="project" value="TreeGrafter"/>
</dbReference>
<feature type="compositionally biased region" description="Polar residues" evidence="17">
    <location>
        <begin position="359"/>
        <end position="373"/>
    </location>
</feature>
<dbReference type="PANTHER" id="PTHR10044">
    <property type="entry name" value="INHIBITOR OF APOPTOSIS"/>
    <property type="match status" value="1"/>
</dbReference>
<dbReference type="InterPro" id="IPR013083">
    <property type="entry name" value="Znf_RING/FYVE/PHD"/>
</dbReference>
<dbReference type="PROSITE" id="PS50143">
    <property type="entry name" value="BIR_REPEAT_2"/>
    <property type="match status" value="2"/>
</dbReference>
<dbReference type="PROSITE" id="PS01282">
    <property type="entry name" value="BIR_REPEAT_1"/>
    <property type="match status" value="1"/>
</dbReference>
<dbReference type="FunFam" id="1.10.1170.10:FF:000002">
    <property type="entry name" value="Baculoviral IAP repeat containing 7"/>
    <property type="match status" value="1"/>
</dbReference>
<evidence type="ECO:0000313" key="20">
    <source>
        <dbReference type="Proteomes" id="UP000677803"/>
    </source>
</evidence>
<dbReference type="InterPro" id="IPR048875">
    <property type="entry name" value="BIRC2-3-like_UBA"/>
</dbReference>
<dbReference type="Proteomes" id="UP000677803">
    <property type="component" value="Unassembled WGS sequence"/>
</dbReference>
<comment type="caution">
    <text evidence="19">The sequence shown here is derived from an EMBL/GenBank/DDBJ whole genome shotgun (WGS) entry which is preliminary data.</text>
</comment>
<feature type="domain" description="RING-type" evidence="18">
    <location>
        <begin position="396"/>
        <end position="431"/>
    </location>
</feature>
<dbReference type="GO" id="GO:0051726">
    <property type="term" value="P:regulation of cell cycle"/>
    <property type="evidence" value="ECO:0007669"/>
    <property type="project" value="TreeGrafter"/>
</dbReference>
<keyword evidence="12 16" id="KW-0863">Zinc-finger</keyword>
<evidence type="ECO:0000256" key="4">
    <source>
        <dbReference type="ARBA" id="ARBA00012483"/>
    </source>
</evidence>
<keyword evidence="20" id="KW-1185">Reference proteome</keyword>
<dbReference type="FunFam" id="1.10.1170.10:FF:000005">
    <property type="entry name" value="Baculoviral IAP repeat containing 2"/>
    <property type="match status" value="1"/>
</dbReference>
<dbReference type="AlphaFoldDB" id="A0A8S4C353"/>
<dbReference type="OrthoDB" id="774873at2759"/>
<dbReference type="FunFam" id="3.30.40.10:FF:000184">
    <property type="entry name" value="Baculoviral IAP repeat containing 2"/>
    <property type="match status" value="1"/>
</dbReference>
<dbReference type="GO" id="GO:0006915">
    <property type="term" value="P:apoptotic process"/>
    <property type="evidence" value="ECO:0007669"/>
    <property type="project" value="UniProtKB-KW"/>
</dbReference>
<feature type="region of interest" description="Disordered" evidence="17">
    <location>
        <begin position="347"/>
        <end position="383"/>
    </location>
</feature>
<dbReference type="Gene3D" id="1.10.8.10">
    <property type="entry name" value="DNA helicase RuvA subunit, C-terminal domain"/>
    <property type="match status" value="1"/>
</dbReference>
<evidence type="ECO:0000313" key="19">
    <source>
        <dbReference type="EMBL" id="CAG6021569.1"/>
    </source>
</evidence>
<dbReference type="InterPro" id="IPR001370">
    <property type="entry name" value="BIR_rpt"/>
</dbReference>
<dbReference type="GO" id="GO:0008270">
    <property type="term" value="F:zinc ion binding"/>
    <property type="evidence" value="ECO:0007669"/>
    <property type="project" value="UniProtKB-KW"/>
</dbReference>
<dbReference type="EC" id="2.3.2.27" evidence="4"/>
<dbReference type="GO" id="GO:0005634">
    <property type="term" value="C:nucleus"/>
    <property type="evidence" value="ECO:0007669"/>
    <property type="project" value="TreeGrafter"/>
</dbReference>
<evidence type="ECO:0000256" key="13">
    <source>
        <dbReference type="ARBA" id="ARBA00022786"/>
    </source>
</evidence>
<comment type="similarity">
    <text evidence="3">Belongs to the IAP family.</text>
</comment>
<keyword evidence="9" id="KW-0789">Thiol protease inhibitor</keyword>
<evidence type="ECO:0000256" key="8">
    <source>
        <dbReference type="ARBA" id="ARBA00022703"/>
    </source>
</evidence>
<keyword evidence="14" id="KW-0862">Zinc</keyword>